<evidence type="ECO:0000313" key="2">
    <source>
        <dbReference type="EMBL" id="PSF39548.1"/>
    </source>
</evidence>
<dbReference type="EMBL" id="PXOH01000001">
    <property type="protein sequence ID" value="PSF39548.1"/>
    <property type="molecule type" value="Genomic_DNA"/>
</dbReference>
<evidence type="ECO:0000313" key="3">
    <source>
        <dbReference type="Proteomes" id="UP000239001"/>
    </source>
</evidence>
<gene>
    <name evidence="2" type="ORF">C7H19_01800</name>
</gene>
<dbReference type="RefSeq" id="WP_106455168.1">
    <property type="nucleotide sequence ID" value="NZ_PXOH01000001.1"/>
</dbReference>
<feature type="region of interest" description="Disordered" evidence="1">
    <location>
        <begin position="1"/>
        <end position="109"/>
    </location>
</feature>
<sequence>MNSQPTQSDLAHNQSISSSSVEEENTPLTEDTSEEEKTSIRIEIPEPDADNITVLTHKLPNKPILPWNHYDSPWEGSETEAETQDLSEDKPTENTALTEQSSDEMNNQD</sequence>
<dbReference type="Proteomes" id="UP000239001">
    <property type="component" value="Unassembled WGS sequence"/>
</dbReference>
<dbReference type="OrthoDB" id="574682at2"/>
<evidence type="ECO:0000256" key="1">
    <source>
        <dbReference type="SAM" id="MobiDB-lite"/>
    </source>
</evidence>
<accession>A0A2T1M400</accession>
<feature type="compositionally biased region" description="Polar residues" evidence="1">
    <location>
        <begin position="93"/>
        <end position="109"/>
    </location>
</feature>
<keyword evidence="3" id="KW-1185">Reference proteome</keyword>
<feature type="compositionally biased region" description="Polar residues" evidence="1">
    <location>
        <begin position="1"/>
        <end position="30"/>
    </location>
</feature>
<reference evidence="2 3" key="2">
    <citation type="submission" date="2018-03" db="EMBL/GenBank/DDBJ databases">
        <authorList>
            <person name="Keele B.F."/>
        </authorList>
    </citation>
    <scope>NUCLEOTIDE SEQUENCE [LARGE SCALE GENOMIC DNA]</scope>
    <source>
        <strain evidence="2 3">CCALA 016</strain>
    </source>
</reference>
<comment type="caution">
    <text evidence="2">The sequence shown here is derived from an EMBL/GenBank/DDBJ whole genome shotgun (WGS) entry which is preliminary data.</text>
</comment>
<organism evidence="2 3">
    <name type="scientific">Aphanothece hegewaldii CCALA 016</name>
    <dbReference type="NCBI Taxonomy" id="2107694"/>
    <lineage>
        <taxon>Bacteria</taxon>
        <taxon>Bacillati</taxon>
        <taxon>Cyanobacteriota</taxon>
        <taxon>Cyanophyceae</taxon>
        <taxon>Oscillatoriophycideae</taxon>
        <taxon>Chroococcales</taxon>
        <taxon>Aphanothecaceae</taxon>
        <taxon>Aphanothece</taxon>
    </lineage>
</organism>
<reference evidence="2 3" key="1">
    <citation type="submission" date="2018-03" db="EMBL/GenBank/DDBJ databases">
        <title>The ancient ancestry and fast evolution of plastids.</title>
        <authorList>
            <person name="Moore K.R."/>
            <person name="Magnabosco C."/>
            <person name="Momper L."/>
            <person name="Gold D.A."/>
            <person name="Bosak T."/>
            <person name="Fournier G.P."/>
        </authorList>
    </citation>
    <scope>NUCLEOTIDE SEQUENCE [LARGE SCALE GENOMIC DNA]</scope>
    <source>
        <strain evidence="2 3">CCALA 016</strain>
    </source>
</reference>
<feature type="compositionally biased region" description="Basic and acidic residues" evidence="1">
    <location>
        <begin position="35"/>
        <end position="44"/>
    </location>
</feature>
<name>A0A2T1M400_9CHRO</name>
<protein>
    <submittedName>
        <fullName evidence="2">Uncharacterized protein</fullName>
    </submittedName>
</protein>
<proteinExistence type="predicted"/>
<dbReference type="AlphaFoldDB" id="A0A2T1M400"/>
<feature type="compositionally biased region" description="Acidic residues" evidence="1">
    <location>
        <begin position="77"/>
        <end position="86"/>
    </location>
</feature>